<dbReference type="GeneID" id="27138090"/>
<dbReference type="AlphaFoldDB" id="A0A0X3BQ76"/>
<evidence type="ECO:0000313" key="2">
    <source>
        <dbReference type="EMBL" id="CVK33645.1"/>
    </source>
</evidence>
<dbReference type="RefSeq" id="WP_157203689.1">
    <property type="nucleotide sequence ID" value="NZ_LT158599.1"/>
</dbReference>
<sequence>MLLLALMLFQPYGGQYAGYTMFFSRITFVLLAVTLFLMIVRKRFSIPGTWVTAALLLLIAVPFAWQVMMVFLYSVAKFNGYPLWIPVVETLYQHCIGVTEVVPP</sequence>
<evidence type="ECO:0000256" key="1">
    <source>
        <dbReference type="SAM" id="Phobius"/>
    </source>
</evidence>
<dbReference type="Proteomes" id="UP000069850">
    <property type="component" value="Chromosome 1"/>
</dbReference>
<reference evidence="2 3" key="1">
    <citation type="submission" date="2016-01" db="EMBL/GenBank/DDBJ databases">
        <authorList>
            <person name="Manzoor S."/>
        </authorList>
    </citation>
    <scope>NUCLEOTIDE SEQUENCE [LARGE SCALE GENOMIC DNA]</scope>
    <source>
        <strain evidence="2">Methanoculleus sp MAB1</strain>
    </source>
</reference>
<name>A0A0X3BQ76_9EURY</name>
<feature type="transmembrane region" description="Helical" evidence="1">
    <location>
        <begin position="52"/>
        <end position="76"/>
    </location>
</feature>
<protein>
    <submittedName>
        <fullName evidence="2">Uncharacterized protein</fullName>
    </submittedName>
</protein>
<proteinExistence type="predicted"/>
<accession>A0A0X3BQ76</accession>
<organism evidence="2 3">
    <name type="scientific">Methanoculleus bourgensis</name>
    <dbReference type="NCBI Taxonomy" id="83986"/>
    <lineage>
        <taxon>Archaea</taxon>
        <taxon>Methanobacteriati</taxon>
        <taxon>Methanobacteriota</taxon>
        <taxon>Stenosarchaea group</taxon>
        <taxon>Methanomicrobia</taxon>
        <taxon>Methanomicrobiales</taxon>
        <taxon>Methanomicrobiaceae</taxon>
        <taxon>Methanoculleus</taxon>
    </lineage>
</organism>
<feature type="transmembrane region" description="Helical" evidence="1">
    <location>
        <begin position="23"/>
        <end position="40"/>
    </location>
</feature>
<keyword evidence="1" id="KW-0812">Transmembrane</keyword>
<keyword evidence="1" id="KW-1133">Transmembrane helix</keyword>
<dbReference type="EMBL" id="LT158599">
    <property type="protein sequence ID" value="CVK33645.1"/>
    <property type="molecule type" value="Genomic_DNA"/>
</dbReference>
<evidence type="ECO:0000313" key="3">
    <source>
        <dbReference type="Proteomes" id="UP000069850"/>
    </source>
</evidence>
<keyword evidence="1" id="KW-0472">Membrane</keyword>
<gene>
    <name evidence="2" type="ORF">MMAB1_2432</name>
</gene>
<dbReference type="KEGG" id="mema:MMAB1_2432"/>